<evidence type="ECO:0000256" key="8">
    <source>
        <dbReference type="ARBA" id="ARBA00022694"/>
    </source>
</evidence>
<evidence type="ECO:0000256" key="1">
    <source>
        <dbReference type="ARBA" id="ARBA00004173"/>
    </source>
</evidence>
<dbReference type="Gene3D" id="3.40.1280.30">
    <property type="match status" value="1"/>
</dbReference>
<dbReference type="GO" id="GO:0006397">
    <property type="term" value="P:mRNA processing"/>
    <property type="evidence" value="ECO:0007669"/>
    <property type="project" value="Ensembl"/>
</dbReference>
<dbReference type="InterPro" id="IPR007356">
    <property type="entry name" value="tRNA_m1G_MeTrfase_euk"/>
</dbReference>
<dbReference type="GO" id="GO:0005739">
    <property type="term" value="C:mitochondrion"/>
    <property type="evidence" value="ECO:0000318"/>
    <property type="project" value="GO_Central"/>
</dbReference>
<feature type="domain" description="SAM-dependent MTase TRM10-type" evidence="21">
    <location>
        <begin position="248"/>
        <end position="440"/>
    </location>
</feature>
<dbReference type="GO" id="GO:1990180">
    <property type="term" value="P:mitochondrial tRNA 3'-end processing"/>
    <property type="evidence" value="ECO:0007669"/>
    <property type="project" value="Ensembl"/>
</dbReference>
<dbReference type="SMR" id="G1KXE4"/>
<dbReference type="Proteomes" id="UP000001646">
    <property type="component" value="Chromosome 3"/>
</dbReference>
<dbReference type="GO" id="GO:0005654">
    <property type="term" value="C:nucleoplasm"/>
    <property type="evidence" value="ECO:0000318"/>
    <property type="project" value="GO_Central"/>
</dbReference>
<evidence type="ECO:0000259" key="21">
    <source>
        <dbReference type="PROSITE" id="PS51675"/>
    </source>
</evidence>
<dbReference type="STRING" id="28377.ENSACAP00000020027"/>
<accession>G1KXE4</accession>
<dbReference type="Ensembl" id="ENSACAT00000028140.3">
    <property type="protein sequence ID" value="ENSACAP00000020027.3"/>
    <property type="gene ID" value="ENSACAG00000011903.4"/>
</dbReference>
<protein>
    <recommendedName>
        <fullName evidence="4">tRNA methyltransferase 10 homolog C</fullName>
        <ecNumber evidence="2">2.1.1.218</ecNumber>
        <ecNumber evidence="3">2.1.1.221</ecNumber>
    </recommendedName>
    <alternativeName>
        <fullName evidence="14">Mitochondrial ribonuclease P protein 1</fullName>
    </alternativeName>
    <alternativeName>
        <fullName evidence="13">RNA (guanine-9-)-methyltransferase domain-containing protein 1</fullName>
    </alternativeName>
    <alternativeName>
        <fullName evidence="15">mRNA methyladenosine-N(1)-methyltransferase</fullName>
    </alternativeName>
    <alternativeName>
        <fullName evidence="16">tRNA (adenine(9)-N(1))-methyltransferase</fullName>
    </alternativeName>
    <alternativeName>
        <fullName evidence="12">tRNA (guanine(9)-N(1))-methyltransferase</fullName>
    </alternativeName>
</protein>
<dbReference type="GO" id="GO:0070901">
    <property type="term" value="P:mitochondrial tRNA methylation"/>
    <property type="evidence" value="ECO:0007669"/>
    <property type="project" value="Ensembl"/>
</dbReference>
<dbReference type="PANTHER" id="PTHR13563">
    <property type="entry name" value="TRNA (GUANINE-9-) METHYLTRANSFERASE"/>
    <property type="match status" value="1"/>
</dbReference>
<evidence type="ECO:0000256" key="17">
    <source>
        <dbReference type="ARBA" id="ARBA00048278"/>
    </source>
</evidence>
<feature type="compositionally biased region" description="Basic and acidic residues" evidence="20">
    <location>
        <begin position="206"/>
        <end position="219"/>
    </location>
</feature>
<evidence type="ECO:0000256" key="10">
    <source>
        <dbReference type="ARBA" id="ARBA00023054"/>
    </source>
</evidence>
<feature type="region of interest" description="Disordered" evidence="20">
    <location>
        <begin position="206"/>
        <end position="227"/>
    </location>
</feature>
<evidence type="ECO:0000256" key="9">
    <source>
        <dbReference type="ARBA" id="ARBA00022946"/>
    </source>
</evidence>
<dbReference type="Bgee" id="ENSACAG00000011903">
    <property type="expression patterns" value="Expressed in dewlap and 13 other cell types or tissues"/>
</dbReference>
<gene>
    <name evidence="22" type="primary">TRMT10C</name>
</gene>
<feature type="compositionally biased region" description="Polar residues" evidence="20">
    <location>
        <begin position="471"/>
        <end position="483"/>
    </location>
</feature>
<feature type="region of interest" description="Disordered" evidence="20">
    <location>
        <begin position="462"/>
        <end position="492"/>
    </location>
</feature>
<dbReference type="AlphaFoldDB" id="G1KXE4"/>
<keyword evidence="23" id="KW-1185">Reference proteome</keyword>
<evidence type="ECO:0000256" key="2">
    <source>
        <dbReference type="ARBA" id="ARBA00012794"/>
    </source>
</evidence>
<evidence type="ECO:0000256" key="13">
    <source>
        <dbReference type="ARBA" id="ARBA00029803"/>
    </source>
</evidence>
<evidence type="ECO:0000256" key="5">
    <source>
        <dbReference type="ARBA" id="ARBA00022603"/>
    </source>
</evidence>
<comment type="catalytic activity">
    <reaction evidence="19">
        <text>an adenosine in mRNA + S-adenosyl-L-methionine = an N(1)-methyladenosine in mRNA + S-adenosyl-L-homocysteine + H(+)</text>
        <dbReference type="Rhea" id="RHEA:55392"/>
        <dbReference type="Rhea" id="RHEA-COMP:12414"/>
        <dbReference type="Rhea" id="RHEA-COMP:12415"/>
        <dbReference type="ChEBI" id="CHEBI:15378"/>
        <dbReference type="ChEBI" id="CHEBI:57856"/>
        <dbReference type="ChEBI" id="CHEBI:59789"/>
        <dbReference type="ChEBI" id="CHEBI:74411"/>
        <dbReference type="ChEBI" id="CHEBI:74491"/>
    </reaction>
</comment>
<dbReference type="GO" id="GO:0000049">
    <property type="term" value="F:tRNA binding"/>
    <property type="evidence" value="ECO:0000318"/>
    <property type="project" value="GO_Central"/>
</dbReference>
<evidence type="ECO:0000256" key="4">
    <source>
        <dbReference type="ARBA" id="ARBA00014681"/>
    </source>
</evidence>
<reference evidence="22 23" key="1">
    <citation type="submission" date="2009-12" db="EMBL/GenBank/DDBJ databases">
        <title>The Genome Sequence of Anolis carolinensis (Green Anole Lizard).</title>
        <authorList>
            <consortium name="The Genome Sequencing Platform"/>
            <person name="Di Palma F."/>
            <person name="Alfoldi J."/>
            <person name="Heiman D."/>
            <person name="Young S."/>
            <person name="Grabherr M."/>
            <person name="Johnson J."/>
            <person name="Lander E.S."/>
            <person name="Lindblad-Toh K."/>
        </authorList>
    </citation>
    <scope>NUCLEOTIDE SEQUENCE [LARGE SCALE GENOMIC DNA]</scope>
    <source>
        <strain evidence="22 23">JBL SC #1</strain>
    </source>
</reference>
<dbReference type="FunFam" id="3.40.1280.30:FF:000003">
    <property type="entry name" value="tRNA methyltransferase 10C, mitochondrial RNase P subunit"/>
    <property type="match status" value="1"/>
</dbReference>
<dbReference type="PROSITE" id="PS51675">
    <property type="entry name" value="SAM_MT_TRM10"/>
    <property type="match status" value="1"/>
</dbReference>
<dbReference type="HOGENOM" id="CLU_034384_3_1_1"/>
<keyword evidence="10" id="KW-0175">Coiled coil</keyword>
<organism evidence="22 23">
    <name type="scientific">Anolis carolinensis</name>
    <name type="common">Green anole</name>
    <name type="synonym">American chameleon</name>
    <dbReference type="NCBI Taxonomy" id="28377"/>
    <lineage>
        <taxon>Eukaryota</taxon>
        <taxon>Metazoa</taxon>
        <taxon>Chordata</taxon>
        <taxon>Craniata</taxon>
        <taxon>Vertebrata</taxon>
        <taxon>Euteleostomi</taxon>
        <taxon>Lepidosauria</taxon>
        <taxon>Squamata</taxon>
        <taxon>Bifurcata</taxon>
        <taxon>Unidentata</taxon>
        <taxon>Episquamata</taxon>
        <taxon>Toxicofera</taxon>
        <taxon>Iguania</taxon>
        <taxon>Dactyloidae</taxon>
        <taxon>Anolis</taxon>
    </lineage>
</organism>
<reference evidence="22" key="3">
    <citation type="submission" date="2025-09" db="UniProtKB">
        <authorList>
            <consortium name="Ensembl"/>
        </authorList>
    </citation>
    <scope>IDENTIFICATION</scope>
</reference>
<evidence type="ECO:0000256" key="12">
    <source>
        <dbReference type="ARBA" id="ARBA00029727"/>
    </source>
</evidence>
<keyword evidence="7" id="KW-0949">S-adenosyl-L-methionine</keyword>
<comment type="catalytic activity">
    <reaction evidence="17">
        <text>adenosine(9) in tRNA + S-adenosyl-L-methionine = N(1)-methyladenosine(9) in tRNA + S-adenosyl-L-homocysteine + H(+)</text>
        <dbReference type="Rhea" id="RHEA:43148"/>
        <dbReference type="Rhea" id="RHEA-COMP:10363"/>
        <dbReference type="Rhea" id="RHEA-COMP:10364"/>
        <dbReference type="ChEBI" id="CHEBI:15378"/>
        <dbReference type="ChEBI" id="CHEBI:57856"/>
        <dbReference type="ChEBI" id="CHEBI:59789"/>
        <dbReference type="ChEBI" id="CHEBI:74411"/>
        <dbReference type="ChEBI" id="CHEBI:74491"/>
        <dbReference type="EC" id="2.1.1.218"/>
    </reaction>
</comment>
<dbReference type="InParanoid" id="G1KXE4"/>
<evidence type="ECO:0000256" key="14">
    <source>
        <dbReference type="ARBA" id="ARBA00030623"/>
    </source>
</evidence>
<dbReference type="InterPro" id="IPR025812">
    <property type="entry name" value="Trm10_C_MTase_dom"/>
</dbReference>
<keyword evidence="9" id="KW-0809">Transit peptide</keyword>
<evidence type="ECO:0000256" key="3">
    <source>
        <dbReference type="ARBA" id="ARBA00012797"/>
    </source>
</evidence>
<keyword evidence="6" id="KW-0808">Transferase</keyword>
<evidence type="ECO:0000256" key="16">
    <source>
        <dbReference type="ARBA" id="ARBA00033019"/>
    </source>
</evidence>
<evidence type="ECO:0000313" key="23">
    <source>
        <dbReference type="Proteomes" id="UP000001646"/>
    </source>
</evidence>
<dbReference type="eggNOG" id="KOG2967">
    <property type="taxonomic scope" value="Eukaryota"/>
</dbReference>
<sequence>MFQLVNILLELWCTELDIVLQMKSDQYRIDPIAFVLPCTNTDFFLFSFYIAEVLHTIFPTMNTLNMYLLNVVRRSVQLAIQNRMKKDIFLVTPSKVMTCRTLFLSAWLNKNTAPSITEKLDLDGWKDVMRTTVQEEIREGTSESEEDPRVAATRELIEMWRLSGKAVPENISEQDLKILIESPTKTSKKKYLQFLAKKEILKKVKKEKKEKQKAEKRELNPPTQEDGDRELKNTFLLKFWSRSEDALYNWRAAQAMIFGQPLVFDMDYENCMSRREMENAVKQLLESEGMNRRALDPFHLHYCNFKTDGAYHKELIKRYGDAWDKLFVTVTEKAHVEVFPQDQLVYLTADSPNVMQRFEHDKIYIIGSLVDKSIQTGVSLARAKRLNLATARLPLDKYLQWEEGAKNLTLNQMVSILLTLKDTGDWKKALQFVPTRKHAGFMDVSFSKNQIEAWKKSKIHERRVSQEKSQKSFSADSSRQQVQKKWWEDISE</sequence>
<dbReference type="GO" id="GO:0052905">
    <property type="term" value="F:tRNA (guanosine(9)-N1)-methyltransferase activity"/>
    <property type="evidence" value="ECO:0007669"/>
    <property type="project" value="UniProtKB-EC"/>
</dbReference>
<dbReference type="InterPro" id="IPR038459">
    <property type="entry name" value="MT_TRM10-typ_sf"/>
</dbReference>
<name>G1KXE4_ANOCA</name>
<comment type="subcellular location">
    <subcellularLocation>
        <location evidence="1">Mitochondrion</location>
    </subcellularLocation>
</comment>
<keyword evidence="11" id="KW-0496">Mitochondrion</keyword>
<dbReference type="GO" id="GO:0042802">
    <property type="term" value="F:identical protein binding"/>
    <property type="evidence" value="ECO:0007669"/>
    <property type="project" value="Ensembl"/>
</dbReference>
<evidence type="ECO:0000256" key="7">
    <source>
        <dbReference type="ARBA" id="ARBA00022691"/>
    </source>
</evidence>
<dbReference type="PANTHER" id="PTHR13563:SF5">
    <property type="entry name" value="TRNA METHYLTRANSFERASE 10 HOMOLOG C"/>
    <property type="match status" value="1"/>
</dbReference>
<evidence type="ECO:0000256" key="19">
    <source>
        <dbReference type="ARBA" id="ARBA00048481"/>
    </source>
</evidence>
<dbReference type="GO" id="GO:0030678">
    <property type="term" value="C:mitochondrial ribonuclease P complex"/>
    <property type="evidence" value="ECO:0007669"/>
    <property type="project" value="Ensembl"/>
</dbReference>
<dbReference type="GO" id="GO:0043527">
    <property type="term" value="C:tRNA methyltransferase complex"/>
    <property type="evidence" value="ECO:0007669"/>
    <property type="project" value="Ensembl"/>
</dbReference>
<reference evidence="22" key="2">
    <citation type="submission" date="2025-08" db="UniProtKB">
        <authorList>
            <consortium name="Ensembl"/>
        </authorList>
    </citation>
    <scope>IDENTIFICATION</scope>
</reference>
<dbReference type="EC" id="2.1.1.218" evidence="2"/>
<evidence type="ECO:0000256" key="6">
    <source>
        <dbReference type="ARBA" id="ARBA00022679"/>
    </source>
</evidence>
<dbReference type="GO" id="GO:0005634">
    <property type="term" value="C:nucleus"/>
    <property type="evidence" value="ECO:0000318"/>
    <property type="project" value="GO_Central"/>
</dbReference>
<dbReference type="InterPro" id="IPR028564">
    <property type="entry name" value="MT_TRM10-typ"/>
</dbReference>
<dbReference type="CDD" id="cd18102">
    <property type="entry name" value="Trm10_MRRP1"/>
    <property type="match status" value="1"/>
</dbReference>
<proteinExistence type="predicted"/>
<keyword evidence="8" id="KW-0819">tRNA processing</keyword>
<dbReference type="EC" id="2.1.1.221" evidence="3"/>
<dbReference type="GO" id="GO:0042645">
    <property type="term" value="C:mitochondrial nucleoid"/>
    <property type="evidence" value="ECO:0007669"/>
    <property type="project" value="Ensembl"/>
</dbReference>
<evidence type="ECO:0000313" key="22">
    <source>
        <dbReference type="Ensembl" id="ENSACAP00000020027.3"/>
    </source>
</evidence>
<evidence type="ECO:0000256" key="11">
    <source>
        <dbReference type="ARBA" id="ARBA00023128"/>
    </source>
</evidence>
<evidence type="ECO:0000256" key="18">
    <source>
        <dbReference type="ARBA" id="ARBA00048434"/>
    </source>
</evidence>
<dbReference type="GeneTree" id="ENSGT00530000063169"/>
<comment type="catalytic activity">
    <reaction evidence="18">
        <text>guanosine(9) in tRNA + S-adenosyl-L-methionine = N(1)-methylguanosine(9) in tRNA + S-adenosyl-L-homocysteine + H(+)</text>
        <dbReference type="Rhea" id="RHEA:43156"/>
        <dbReference type="Rhea" id="RHEA-COMP:10367"/>
        <dbReference type="Rhea" id="RHEA-COMP:10368"/>
        <dbReference type="ChEBI" id="CHEBI:15378"/>
        <dbReference type="ChEBI" id="CHEBI:57856"/>
        <dbReference type="ChEBI" id="CHEBI:59789"/>
        <dbReference type="ChEBI" id="CHEBI:73542"/>
        <dbReference type="ChEBI" id="CHEBI:74269"/>
        <dbReference type="EC" id="2.1.1.221"/>
    </reaction>
</comment>
<dbReference type="GO" id="GO:0070131">
    <property type="term" value="P:positive regulation of mitochondrial translation"/>
    <property type="evidence" value="ECO:0000318"/>
    <property type="project" value="GO_Central"/>
</dbReference>
<keyword evidence="5" id="KW-0489">Methyltransferase</keyword>
<dbReference type="GO" id="GO:0160106">
    <property type="term" value="F:tRNA (adenine(9)-N1)-methyltransferase activity"/>
    <property type="evidence" value="ECO:0007669"/>
    <property type="project" value="UniProtKB-EC"/>
</dbReference>
<evidence type="ECO:0000256" key="20">
    <source>
        <dbReference type="SAM" id="MobiDB-lite"/>
    </source>
</evidence>
<dbReference type="GO" id="GO:0097745">
    <property type="term" value="P:mitochondrial tRNA 5'-end processing"/>
    <property type="evidence" value="ECO:0000318"/>
    <property type="project" value="GO_Central"/>
</dbReference>
<dbReference type="FunCoup" id="G1KXE4">
    <property type="interactions" value="589"/>
</dbReference>
<evidence type="ECO:0000256" key="15">
    <source>
        <dbReference type="ARBA" id="ARBA00031759"/>
    </source>
</evidence>